<dbReference type="RefSeq" id="WP_244180997.1">
    <property type="nucleotide sequence ID" value="NZ_FNUJ01000019.1"/>
</dbReference>
<evidence type="ECO:0000259" key="1">
    <source>
        <dbReference type="Pfam" id="PF13472"/>
    </source>
</evidence>
<proteinExistence type="predicted"/>
<keyword evidence="3" id="KW-1185">Reference proteome</keyword>
<gene>
    <name evidence="2" type="ORF">SAMN05421837_11924</name>
</gene>
<protein>
    <submittedName>
        <fullName evidence="2">Lysophospholipase L1</fullName>
    </submittedName>
</protein>
<reference evidence="3" key="1">
    <citation type="submission" date="2016-10" db="EMBL/GenBank/DDBJ databases">
        <authorList>
            <person name="Varghese N."/>
            <person name="Submissions S."/>
        </authorList>
    </citation>
    <scope>NUCLEOTIDE SEQUENCE [LARGE SCALE GENOMIC DNA]</scope>
    <source>
        <strain evidence="3">DSM 44654</strain>
    </source>
</reference>
<dbReference type="Proteomes" id="UP000198878">
    <property type="component" value="Unassembled WGS sequence"/>
</dbReference>
<dbReference type="GO" id="GO:0004622">
    <property type="term" value="F:phosphatidylcholine lysophospholipase activity"/>
    <property type="evidence" value="ECO:0007669"/>
    <property type="project" value="TreeGrafter"/>
</dbReference>
<organism evidence="2 3">
    <name type="scientific">Amycolatopsis pretoriensis</name>
    <dbReference type="NCBI Taxonomy" id="218821"/>
    <lineage>
        <taxon>Bacteria</taxon>
        <taxon>Bacillati</taxon>
        <taxon>Actinomycetota</taxon>
        <taxon>Actinomycetes</taxon>
        <taxon>Pseudonocardiales</taxon>
        <taxon>Pseudonocardiaceae</taxon>
        <taxon>Amycolatopsis</taxon>
    </lineage>
</organism>
<accession>A0A1H5RIT9</accession>
<dbReference type="PANTHER" id="PTHR30383:SF5">
    <property type="entry name" value="SGNH HYDROLASE-TYPE ESTERASE DOMAIN-CONTAINING PROTEIN"/>
    <property type="match status" value="1"/>
</dbReference>
<dbReference type="InterPro" id="IPR013830">
    <property type="entry name" value="SGNH_hydro"/>
</dbReference>
<dbReference type="PANTHER" id="PTHR30383">
    <property type="entry name" value="THIOESTERASE 1/PROTEASE 1/LYSOPHOSPHOLIPASE L1"/>
    <property type="match status" value="1"/>
</dbReference>
<dbReference type="AlphaFoldDB" id="A0A1H5RIT9"/>
<feature type="domain" description="SGNH hydrolase-type esterase" evidence="1">
    <location>
        <begin position="50"/>
        <end position="203"/>
    </location>
</feature>
<dbReference type="InterPro" id="IPR036514">
    <property type="entry name" value="SGNH_hydro_sf"/>
</dbReference>
<dbReference type="Pfam" id="PF13472">
    <property type="entry name" value="Lipase_GDSL_2"/>
    <property type="match status" value="1"/>
</dbReference>
<dbReference type="InterPro" id="IPR051532">
    <property type="entry name" value="Ester_Hydrolysis_Enzymes"/>
</dbReference>
<name>A0A1H5RIT9_9PSEU</name>
<dbReference type="SUPFAM" id="SSF52266">
    <property type="entry name" value="SGNH hydrolase"/>
    <property type="match status" value="1"/>
</dbReference>
<evidence type="ECO:0000313" key="3">
    <source>
        <dbReference type="Proteomes" id="UP000198878"/>
    </source>
</evidence>
<sequence length="222" mass="23469">MPTWTGRVLDAAAVVLPGIGRVRAQKEPFARAWEEAGRAALASDRPLWVALGDSMTQGIGAGTVAGGWVPQLNARLGAPFAVLNLSASGARVADVLEDQLPRLPARPALVTVLVGANDMLSRSRRRGVADRFARLLDELPPGRSVVATLPRRNAAAREVNALIDAAAADGRVRVADLRGPALGPIRGTLADDWFHPNEIGYARIAGLFEPPVRAVTQGDSRD</sequence>
<dbReference type="EMBL" id="FNUJ01000019">
    <property type="protein sequence ID" value="SEF38190.1"/>
    <property type="molecule type" value="Genomic_DNA"/>
</dbReference>
<dbReference type="Gene3D" id="3.40.50.1110">
    <property type="entry name" value="SGNH hydrolase"/>
    <property type="match status" value="1"/>
</dbReference>
<evidence type="ECO:0000313" key="2">
    <source>
        <dbReference type="EMBL" id="SEF38190.1"/>
    </source>
</evidence>
<dbReference type="STRING" id="218821.SAMN05421837_11924"/>